<organism evidence="10 11">
    <name type="scientific">Clostridium carboxidivorans P7</name>
    <dbReference type="NCBI Taxonomy" id="536227"/>
    <lineage>
        <taxon>Bacteria</taxon>
        <taxon>Bacillati</taxon>
        <taxon>Bacillota</taxon>
        <taxon>Clostridia</taxon>
        <taxon>Eubacteriales</taxon>
        <taxon>Clostridiaceae</taxon>
        <taxon>Clostridium</taxon>
    </lineage>
</organism>
<dbReference type="STRING" id="536227.Ccar_14265"/>
<protein>
    <submittedName>
        <fullName evidence="10">Lipopolysaccharide biosynthesis protein</fullName>
    </submittedName>
</protein>
<reference evidence="10 11" key="1">
    <citation type="submission" date="2009-06" db="EMBL/GenBank/DDBJ databases">
        <title>The draft genome of Clostridium carboxidivorans P7.</title>
        <authorList>
            <consortium name="US DOE Joint Genome Institute (JGI-PGF)"/>
            <person name="Lucas S."/>
            <person name="Copeland A."/>
            <person name="Lapidus A."/>
            <person name="Glavina del Rio T."/>
            <person name="Tice H."/>
            <person name="Bruce D."/>
            <person name="Goodwin L."/>
            <person name="Pitluck S."/>
            <person name="Larimer F."/>
            <person name="Land M.L."/>
            <person name="Hauser L."/>
            <person name="Hemme C.L."/>
        </authorList>
    </citation>
    <scope>NUCLEOTIDE SEQUENCE [LARGE SCALE GENOMIC DNA]</scope>
    <source>
        <strain evidence="10 11">P7</strain>
    </source>
</reference>
<evidence type="ECO:0000313" key="10">
    <source>
        <dbReference type="EMBL" id="EET85912.1"/>
    </source>
</evidence>
<evidence type="ECO:0000256" key="3">
    <source>
        <dbReference type="ARBA" id="ARBA00022475"/>
    </source>
</evidence>
<dbReference type="Proteomes" id="UP000004198">
    <property type="component" value="Unassembled WGS sequence"/>
</dbReference>
<dbReference type="KEGG" id="cck:Ccar_14265"/>
<feature type="domain" description="Polysaccharide chain length determinant N-terminal" evidence="8">
    <location>
        <begin position="6"/>
        <end position="97"/>
    </location>
</feature>
<evidence type="ECO:0000313" key="11">
    <source>
        <dbReference type="Proteomes" id="UP000004198"/>
    </source>
</evidence>
<evidence type="ECO:0000256" key="2">
    <source>
        <dbReference type="ARBA" id="ARBA00006683"/>
    </source>
</evidence>
<keyword evidence="3" id="KW-1003">Cell membrane</keyword>
<dbReference type="Pfam" id="PF02706">
    <property type="entry name" value="Wzz"/>
    <property type="match status" value="1"/>
</dbReference>
<keyword evidence="11" id="KW-1185">Reference proteome</keyword>
<dbReference type="InterPro" id="IPR003856">
    <property type="entry name" value="LPS_length_determ_N"/>
</dbReference>
<dbReference type="InterPro" id="IPR050445">
    <property type="entry name" value="Bact_polysacc_biosynth/exp"/>
</dbReference>
<dbReference type="PANTHER" id="PTHR32309">
    <property type="entry name" value="TYROSINE-PROTEIN KINASE"/>
    <property type="match status" value="1"/>
</dbReference>
<keyword evidence="4 7" id="KW-0812">Transmembrane</keyword>
<feature type="transmembrane region" description="Helical" evidence="7">
    <location>
        <begin position="20"/>
        <end position="42"/>
    </location>
</feature>
<dbReference type="eggNOG" id="COG3944">
    <property type="taxonomic scope" value="Bacteria"/>
</dbReference>
<proteinExistence type="inferred from homology"/>
<dbReference type="InterPro" id="IPR032807">
    <property type="entry name" value="GNVR"/>
</dbReference>
<comment type="caution">
    <text evidence="10">The sequence shown here is derived from an EMBL/GenBank/DDBJ whole genome shotgun (WGS) entry which is preliminary data.</text>
</comment>
<dbReference type="AlphaFoldDB" id="C6PXX4"/>
<keyword evidence="5 7" id="KW-1133">Transmembrane helix</keyword>
<evidence type="ECO:0000256" key="1">
    <source>
        <dbReference type="ARBA" id="ARBA00004651"/>
    </source>
</evidence>
<comment type="subcellular location">
    <subcellularLocation>
        <location evidence="1">Cell membrane</location>
        <topology evidence="1">Multi-pass membrane protein</topology>
    </subcellularLocation>
</comment>
<accession>C6PXX4</accession>
<dbReference type="PATRIC" id="fig|536227.13.peg.2990"/>
<dbReference type="GO" id="GO:0005886">
    <property type="term" value="C:plasma membrane"/>
    <property type="evidence" value="ECO:0007669"/>
    <property type="project" value="UniProtKB-SubCell"/>
</dbReference>
<dbReference type="PANTHER" id="PTHR32309:SF13">
    <property type="entry name" value="FERRIC ENTEROBACTIN TRANSPORT PROTEIN FEPE"/>
    <property type="match status" value="1"/>
</dbReference>
<sequence length="229" mass="25871">MEEEISLDLYEFLHIIKKRIKLILLITILSTVVSGVLSYYVIKPTYEAKATIVIGKVNVGSNDNSRYQYDDIMMFQNLAKTYAEIAKSTSVAESASARLKNVSVNDILNNITVSPMANTQLIEFKAKNSSPQEAYLMIIAVYNSFIQEAKRIYPGQNIQVMDKVKMPEQPVKPKKLLNITIAFFMGLIVSIGIAFLLEYIDNTLKTEQDVNKYLNLPVIGTIPKDTEKY</sequence>
<feature type="domain" description="Tyrosine-protein kinase G-rich" evidence="9">
    <location>
        <begin position="156"/>
        <end position="196"/>
    </location>
</feature>
<evidence type="ECO:0000256" key="4">
    <source>
        <dbReference type="ARBA" id="ARBA00022692"/>
    </source>
</evidence>
<evidence type="ECO:0000259" key="9">
    <source>
        <dbReference type="Pfam" id="PF13807"/>
    </source>
</evidence>
<name>C6PXX4_9CLOT</name>
<dbReference type="OrthoDB" id="2360475at2"/>
<feature type="transmembrane region" description="Helical" evidence="7">
    <location>
        <begin position="176"/>
        <end position="197"/>
    </location>
</feature>
<dbReference type="RefSeq" id="WP_007062526.1">
    <property type="nucleotide sequence ID" value="NZ_ACVI01000071.1"/>
</dbReference>
<comment type="similarity">
    <text evidence="2">Belongs to the CpsC/CapA family.</text>
</comment>
<evidence type="ECO:0000256" key="5">
    <source>
        <dbReference type="ARBA" id="ARBA00022989"/>
    </source>
</evidence>
<dbReference type="Pfam" id="PF13807">
    <property type="entry name" value="GNVR"/>
    <property type="match status" value="1"/>
</dbReference>
<keyword evidence="6 7" id="KW-0472">Membrane</keyword>
<dbReference type="EMBL" id="ACVI01000071">
    <property type="protein sequence ID" value="EET85912.1"/>
    <property type="molecule type" value="Genomic_DNA"/>
</dbReference>
<evidence type="ECO:0000256" key="6">
    <source>
        <dbReference type="ARBA" id="ARBA00023136"/>
    </source>
</evidence>
<gene>
    <name evidence="10" type="ORF">CcarbDRAFT_3641</name>
</gene>
<evidence type="ECO:0000259" key="8">
    <source>
        <dbReference type="Pfam" id="PF02706"/>
    </source>
</evidence>
<evidence type="ECO:0000256" key="7">
    <source>
        <dbReference type="SAM" id="Phobius"/>
    </source>
</evidence>
<dbReference type="GO" id="GO:0004713">
    <property type="term" value="F:protein tyrosine kinase activity"/>
    <property type="evidence" value="ECO:0007669"/>
    <property type="project" value="TreeGrafter"/>
</dbReference>